<dbReference type="InterPro" id="IPR029063">
    <property type="entry name" value="SAM-dependent_MTases_sf"/>
</dbReference>
<sequence>MNSMTRLTLAQQSNFLPLTVWGYDLWRKRSLSLLTGEKFPLERELGQFLDWVKPVKGQHWLDVGTSTGNYARVLVHAGATVTALDLSAGFLQGLPRHPRLHPHQGNMEDGLFGSAAFHGVVVAGTLNETHSAERMLDQAVQALKADGLLYLMYLLPPRKSFGKLEQFIGLKAGVRFLQQMTTRKYLQTQSLTLINESQHGIVSFELYRKSAAPKENAVPQKSVVSQRAVGH</sequence>
<protein>
    <recommendedName>
        <fullName evidence="1">Methyltransferase type 11 domain-containing protein</fullName>
    </recommendedName>
</protein>
<dbReference type="Pfam" id="PF08241">
    <property type="entry name" value="Methyltransf_11"/>
    <property type="match status" value="1"/>
</dbReference>
<organism evidence="2 3">
    <name type="scientific">Deinococcus roseus</name>
    <dbReference type="NCBI Taxonomy" id="392414"/>
    <lineage>
        <taxon>Bacteria</taxon>
        <taxon>Thermotogati</taxon>
        <taxon>Deinococcota</taxon>
        <taxon>Deinococci</taxon>
        <taxon>Deinococcales</taxon>
        <taxon>Deinococcaceae</taxon>
        <taxon>Deinococcus</taxon>
    </lineage>
</organism>
<dbReference type="InterPro" id="IPR013216">
    <property type="entry name" value="Methyltransf_11"/>
</dbReference>
<dbReference type="Proteomes" id="UP000632222">
    <property type="component" value="Unassembled WGS sequence"/>
</dbReference>
<dbReference type="SUPFAM" id="SSF53335">
    <property type="entry name" value="S-adenosyl-L-methionine-dependent methyltransferases"/>
    <property type="match status" value="1"/>
</dbReference>
<evidence type="ECO:0000313" key="3">
    <source>
        <dbReference type="Proteomes" id="UP000632222"/>
    </source>
</evidence>
<gene>
    <name evidence="2" type="ORF">GCM10008938_00680</name>
</gene>
<comment type="caution">
    <text evidence="2">The sequence shown here is derived from an EMBL/GenBank/DDBJ whole genome shotgun (WGS) entry which is preliminary data.</text>
</comment>
<accession>A0ABQ2CTP8</accession>
<evidence type="ECO:0000313" key="2">
    <source>
        <dbReference type="EMBL" id="GGJ18395.1"/>
    </source>
</evidence>
<evidence type="ECO:0000259" key="1">
    <source>
        <dbReference type="Pfam" id="PF08241"/>
    </source>
</evidence>
<keyword evidence="3" id="KW-1185">Reference proteome</keyword>
<dbReference type="Gene3D" id="3.40.50.150">
    <property type="entry name" value="Vaccinia Virus protein VP39"/>
    <property type="match status" value="1"/>
</dbReference>
<proteinExistence type="predicted"/>
<dbReference type="EMBL" id="BMOD01000001">
    <property type="protein sequence ID" value="GGJ18395.1"/>
    <property type="molecule type" value="Genomic_DNA"/>
</dbReference>
<dbReference type="CDD" id="cd02440">
    <property type="entry name" value="AdoMet_MTases"/>
    <property type="match status" value="1"/>
</dbReference>
<reference evidence="3" key="1">
    <citation type="journal article" date="2019" name="Int. J. Syst. Evol. Microbiol.">
        <title>The Global Catalogue of Microorganisms (GCM) 10K type strain sequencing project: providing services to taxonomists for standard genome sequencing and annotation.</title>
        <authorList>
            <consortium name="The Broad Institute Genomics Platform"/>
            <consortium name="The Broad Institute Genome Sequencing Center for Infectious Disease"/>
            <person name="Wu L."/>
            <person name="Ma J."/>
        </authorList>
    </citation>
    <scope>NUCLEOTIDE SEQUENCE [LARGE SCALE GENOMIC DNA]</scope>
    <source>
        <strain evidence="3">JCM 14370</strain>
    </source>
</reference>
<name>A0ABQ2CTP8_9DEIO</name>
<feature type="domain" description="Methyltransferase type 11" evidence="1">
    <location>
        <begin position="61"/>
        <end position="151"/>
    </location>
</feature>